<dbReference type="PANTHER" id="PTHR43394:SF1">
    <property type="entry name" value="ATP-BINDING CASSETTE SUB-FAMILY B MEMBER 10, MITOCHONDRIAL"/>
    <property type="match status" value="1"/>
</dbReference>
<sequence>MKLAFSVACKFKGILLLEILVLIIIAMLEALFPYLNKLLIDDVFGEKEFDLLIKLFFVIIFSAILLSLLNILLSYCVSFISGKIEIYIKCNLFNRIRKLPFSFYDNNSEGAILSIFQNDVFLFVSIFREIYPSIIHITLRIIVSVSIMTFISWKLFLMGLFFFPLSYLLMIIFSKKVKKQSNTNQENIAIVNERLREAIFLTPEIFAFSQEEWDKTRLKKVFKIPFMSQIKLSMYSSLNSNIIIFLYWFTFGVLFLYGGLLVERNALTLGLLIASINYMMNLFSPISHITVIANQLQAALGGSEKIFNLLYGNNHSEEVKKKQLSSIDTIKFVNVSLEKTKDKKIILNKVNMNFNKGKIYAITGESGAGKTTLVKLLLNFIEPSKGSILINDHENINFREKISLVFQHTNLLSDSIDSNLRFGNYHIDQNRINNAAQKAYIHKLILSLPMKYNTHIGNNGQMLSGGQRQRLSIARALLKEHDVLILDEGTSSLDHVSEKNVLNNILNEDYKKDKIIILITHNINNMKMADYIYVLKEGKVVEEGPFDSIKYCNSELVTSN</sequence>
<dbReference type="GO" id="GO:0005524">
    <property type="term" value="F:ATP binding"/>
    <property type="evidence" value="ECO:0007669"/>
    <property type="project" value="UniProtKB-KW"/>
</dbReference>
<comment type="subcellular location">
    <subcellularLocation>
        <location evidence="1">Cell membrane</location>
        <topology evidence="1">Multi-pass membrane protein</topology>
    </subcellularLocation>
</comment>
<keyword evidence="5 7" id="KW-1133">Transmembrane helix</keyword>
<evidence type="ECO:0000313" key="11">
    <source>
        <dbReference type="Proteomes" id="UP000295416"/>
    </source>
</evidence>
<keyword evidence="2 7" id="KW-0812">Transmembrane</keyword>
<evidence type="ECO:0000259" key="9">
    <source>
        <dbReference type="PROSITE" id="PS50929"/>
    </source>
</evidence>
<dbReference type="RefSeq" id="WP_132745173.1">
    <property type="nucleotide sequence ID" value="NZ_SLXK01000007.1"/>
</dbReference>
<dbReference type="SUPFAM" id="SSF52540">
    <property type="entry name" value="P-loop containing nucleoside triphosphate hydrolases"/>
    <property type="match status" value="1"/>
</dbReference>
<keyword evidence="11" id="KW-1185">Reference proteome</keyword>
<dbReference type="InterPro" id="IPR011527">
    <property type="entry name" value="ABC1_TM_dom"/>
</dbReference>
<evidence type="ECO:0000256" key="7">
    <source>
        <dbReference type="SAM" id="Phobius"/>
    </source>
</evidence>
<dbReference type="SMART" id="SM00382">
    <property type="entry name" value="AAA"/>
    <property type="match status" value="1"/>
</dbReference>
<keyword evidence="4 10" id="KW-0067">ATP-binding</keyword>
<evidence type="ECO:0000256" key="6">
    <source>
        <dbReference type="ARBA" id="ARBA00023136"/>
    </source>
</evidence>
<accession>A0A4R2P5F3</accession>
<name>A0A4R2P5F3_9BACL</name>
<gene>
    <name evidence="10" type="ORF">EV207_107107</name>
</gene>
<dbReference type="GO" id="GO:0015421">
    <property type="term" value="F:ABC-type oligopeptide transporter activity"/>
    <property type="evidence" value="ECO:0007669"/>
    <property type="project" value="TreeGrafter"/>
</dbReference>
<dbReference type="PROSITE" id="PS50893">
    <property type="entry name" value="ABC_TRANSPORTER_2"/>
    <property type="match status" value="1"/>
</dbReference>
<dbReference type="InterPro" id="IPR036640">
    <property type="entry name" value="ABC1_TM_sf"/>
</dbReference>
<evidence type="ECO:0000256" key="3">
    <source>
        <dbReference type="ARBA" id="ARBA00022741"/>
    </source>
</evidence>
<proteinExistence type="predicted"/>
<organism evidence="10 11">
    <name type="scientific">Scopulibacillus darangshiensis</name>
    <dbReference type="NCBI Taxonomy" id="442528"/>
    <lineage>
        <taxon>Bacteria</taxon>
        <taxon>Bacillati</taxon>
        <taxon>Bacillota</taxon>
        <taxon>Bacilli</taxon>
        <taxon>Bacillales</taxon>
        <taxon>Sporolactobacillaceae</taxon>
        <taxon>Scopulibacillus</taxon>
    </lineage>
</organism>
<dbReference type="Pfam" id="PF00664">
    <property type="entry name" value="ABC_membrane"/>
    <property type="match status" value="1"/>
</dbReference>
<evidence type="ECO:0000256" key="4">
    <source>
        <dbReference type="ARBA" id="ARBA00022840"/>
    </source>
</evidence>
<feature type="domain" description="ABC transmembrane type-1" evidence="9">
    <location>
        <begin position="19"/>
        <end position="298"/>
    </location>
</feature>
<dbReference type="Pfam" id="PF00005">
    <property type="entry name" value="ABC_tran"/>
    <property type="match status" value="1"/>
</dbReference>
<dbReference type="PROSITE" id="PS00211">
    <property type="entry name" value="ABC_TRANSPORTER_1"/>
    <property type="match status" value="1"/>
</dbReference>
<feature type="transmembrane region" description="Helical" evidence="7">
    <location>
        <begin position="238"/>
        <end position="260"/>
    </location>
</feature>
<dbReference type="CDD" id="cd07346">
    <property type="entry name" value="ABC_6TM_exporters"/>
    <property type="match status" value="1"/>
</dbReference>
<dbReference type="OrthoDB" id="9770415at2"/>
<reference evidence="10 11" key="1">
    <citation type="submission" date="2019-03" db="EMBL/GenBank/DDBJ databases">
        <title>Genomic Encyclopedia of Type Strains, Phase IV (KMG-IV): sequencing the most valuable type-strain genomes for metagenomic binning, comparative biology and taxonomic classification.</title>
        <authorList>
            <person name="Goeker M."/>
        </authorList>
    </citation>
    <scope>NUCLEOTIDE SEQUENCE [LARGE SCALE GENOMIC DNA]</scope>
    <source>
        <strain evidence="10 11">DSM 19377</strain>
    </source>
</reference>
<keyword evidence="6 7" id="KW-0472">Membrane</keyword>
<comment type="caution">
    <text evidence="10">The sequence shown here is derived from an EMBL/GenBank/DDBJ whole genome shotgun (WGS) entry which is preliminary data.</text>
</comment>
<dbReference type="InterPro" id="IPR027417">
    <property type="entry name" value="P-loop_NTPase"/>
</dbReference>
<evidence type="ECO:0000256" key="1">
    <source>
        <dbReference type="ARBA" id="ARBA00004651"/>
    </source>
</evidence>
<dbReference type="PANTHER" id="PTHR43394">
    <property type="entry name" value="ATP-DEPENDENT PERMEASE MDL1, MITOCHONDRIAL"/>
    <property type="match status" value="1"/>
</dbReference>
<feature type="transmembrane region" description="Helical" evidence="7">
    <location>
        <begin position="155"/>
        <end position="173"/>
    </location>
</feature>
<dbReference type="InterPro" id="IPR017871">
    <property type="entry name" value="ABC_transporter-like_CS"/>
</dbReference>
<dbReference type="InterPro" id="IPR003593">
    <property type="entry name" value="AAA+_ATPase"/>
</dbReference>
<dbReference type="AlphaFoldDB" id="A0A4R2P5F3"/>
<evidence type="ECO:0000256" key="5">
    <source>
        <dbReference type="ARBA" id="ARBA00022989"/>
    </source>
</evidence>
<dbReference type="Gene3D" id="1.20.1560.10">
    <property type="entry name" value="ABC transporter type 1, transmembrane domain"/>
    <property type="match status" value="1"/>
</dbReference>
<dbReference type="Proteomes" id="UP000295416">
    <property type="component" value="Unassembled WGS sequence"/>
</dbReference>
<dbReference type="GO" id="GO:0016887">
    <property type="term" value="F:ATP hydrolysis activity"/>
    <property type="evidence" value="ECO:0007669"/>
    <property type="project" value="InterPro"/>
</dbReference>
<dbReference type="GO" id="GO:0005886">
    <property type="term" value="C:plasma membrane"/>
    <property type="evidence" value="ECO:0007669"/>
    <property type="project" value="UniProtKB-SubCell"/>
</dbReference>
<feature type="transmembrane region" description="Helical" evidence="7">
    <location>
        <begin position="55"/>
        <end position="80"/>
    </location>
</feature>
<dbReference type="InterPro" id="IPR039421">
    <property type="entry name" value="Type_1_exporter"/>
</dbReference>
<evidence type="ECO:0000313" key="10">
    <source>
        <dbReference type="EMBL" id="TCP30013.1"/>
    </source>
</evidence>
<dbReference type="PROSITE" id="PS50929">
    <property type="entry name" value="ABC_TM1F"/>
    <property type="match status" value="1"/>
</dbReference>
<dbReference type="Gene3D" id="3.40.50.300">
    <property type="entry name" value="P-loop containing nucleotide triphosphate hydrolases"/>
    <property type="match status" value="1"/>
</dbReference>
<feature type="domain" description="ABC transporter" evidence="8">
    <location>
        <begin position="330"/>
        <end position="559"/>
    </location>
</feature>
<dbReference type="SUPFAM" id="SSF90123">
    <property type="entry name" value="ABC transporter transmembrane region"/>
    <property type="match status" value="1"/>
</dbReference>
<protein>
    <submittedName>
        <fullName evidence="10">ATP-binding cassette subfamily B protein/subfamily B ATP-binding cassette protein MsbA</fullName>
    </submittedName>
</protein>
<feature type="transmembrane region" description="Helical" evidence="7">
    <location>
        <begin position="12"/>
        <end position="35"/>
    </location>
</feature>
<dbReference type="EMBL" id="SLXK01000007">
    <property type="protein sequence ID" value="TCP30013.1"/>
    <property type="molecule type" value="Genomic_DNA"/>
</dbReference>
<keyword evidence="3" id="KW-0547">Nucleotide-binding</keyword>
<evidence type="ECO:0000259" key="8">
    <source>
        <dbReference type="PROSITE" id="PS50893"/>
    </source>
</evidence>
<feature type="transmembrane region" description="Helical" evidence="7">
    <location>
        <begin position="266"/>
        <end position="283"/>
    </location>
</feature>
<evidence type="ECO:0000256" key="2">
    <source>
        <dbReference type="ARBA" id="ARBA00022692"/>
    </source>
</evidence>
<dbReference type="InterPro" id="IPR003439">
    <property type="entry name" value="ABC_transporter-like_ATP-bd"/>
</dbReference>